<dbReference type="RefSeq" id="WP_303281316.1">
    <property type="nucleotide sequence ID" value="NZ_BAABCZ010000005.1"/>
</dbReference>
<keyword evidence="3" id="KW-1185">Reference proteome</keyword>
<accession>A0ABT8WZH8</accession>
<feature type="chain" id="PRO_5046352209" description="Outer membrane protein beta-barrel domain-containing protein" evidence="1">
    <location>
        <begin position="22"/>
        <end position="226"/>
    </location>
</feature>
<sequence>MKKQLVLLVVIATCFVTTNFAQKGHYRISNGFGINGGITKFDITTSNFVTKQGDGFLGGLSAMVDIPHMWYNISYGMQLSESTIEILGRPSIASTEEAFIEYKMFAAQLAFLGHIKIIPNYFTIDLGPMLQYNSKLEFKNKDEKGYYINNYTNLSAEDITNISQFNLNGAIGASVGIKNIKLKAQYLYGFTNILKKLENQDLDATGGNGRFKGNQTMLVLGLIASF</sequence>
<name>A0ABT8WZH8_9FLAO</name>
<evidence type="ECO:0000313" key="2">
    <source>
        <dbReference type="EMBL" id="MDO5986784.1"/>
    </source>
</evidence>
<evidence type="ECO:0000256" key="1">
    <source>
        <dbReference type="SAM" id="SignalP"/>
    </source>
</evidence>
<evidence type="ECO:0000313" key="3">
    <source>
        <dbReference type="Proteomes" id="UP001176891"/>
    </source>
</evidence>
<gene>
    <name evidence="2" type="ORF">Q4Q39_05120</name>
</gene>
<dbReference type="Proteomes" id="UP001176891">
    <property type="component" value="Unassembled WGS sequence"/>
</dbReference>
<reference evidence="2" key="1">
    <citation type="submission" date="2023-07" db="EMBL/GenBank/DDBJ databases">
        <title>Two novel species in the genus Flavivirga.</title>
        <authorList>
            <person name="Kwon K."/>
        </authorList>
    </citation>
    <scope>NUCLEOTIDE SEQUENCE</scope>
    <source>
        <strain evidence="2">KACC 14157</strain>
    </source>
</reference>
<protein>
    <recommendedName>
        <fullName evidence="4">Outer membrane protein beta-barrel domain-containing protein</fullName>
    </recommendedName>
</protein>
<evidence type="ECO:0008006" key="4">
    <source>
        <dbReference type="Google" id="ProtNLM"/>
    </source>
</evidence>
<keyword evidence="1" id="KW-0732">Signal</keyword>
<comment type="caution">
    <text evidence="2">The sequence shown here is derived from an EMBL/GenBank/DDBJ whole genome shotgun (WGS) entry which is preliminary data.</text>
</comment>
<dbReference type="EMBL" id="JAUOEM010000002">
    <property type="protein sequence ID" value="MDO5986784.1"/>
    <property type="molecule type" value="Genomic_DNA"/>
</dbReference>
<organism evidence="2 3">
    <name type="scientific">Flavivirga amylovorans</name>
    <dbReference type="NCBI Taxonomy" id="870486"/>
    <lineage>
        <taxon>Bacteria</taxon>
        <taxon>Pseudomonadati</taxon>
        <taxon>Bacteroidota</taxon>
        <taxon>Flavobacteriia</taxon>
        <taxon>Flavobacteriales</taxon>
        <taxon>Flavobacteriaceae</taxon>
        <taxon>Flavivirga</taxon>
    </lineage>
</organism>
<feature type="signal peptide" evidence="1">
    <location>
        <begin position="1"/>
        <end position="21"/>
    </location>
</feature>
<proteinExistence type="predicted"/>